<keyword evidence="1" id="KW-1133">Transmembrane helix</keyword>
<keyword evidence="1" id="KW-0472">Membrane</keyword>
<sequence length="198" mass="20257">MKPSKFFSPNLSPLLSLFAVAAMALPVSAHAHPGHEHSSFFSGLVHPITGVDHLIMLLAFGALVFFTVKKTSAQLSLLAAALIAMVGGVAAGLNFGELGGIEGAIAASLLVVSAALWQVFTASKQVKSMAVAVCVALIFCHGYAHGVEATGNVSMFAVAMAISASALMLLGNRLAAFASSRWISAGVAFASLVYLLVA</sequence>
<evidence type="ECO:0000313" key="4">
    <source>
        <dbReference type="Proteomes" id="UP001186452"/>
    </source>
</evidence>
<dbReference type="RefSeq" id="WP_317520745.1">
    <property type="nucleotide sequence ID" value="NZ_JAWJZI010000001.1"/>
</dbReference>
<feature type="transmembrane region" description="Helical" evidence="1">
    <location>
        <begin position="99"/>
        <end position="117"/>
    </location>
</feature>
<feature type="signal peptide" evidence="2">
    <location>
        <begin position="1"/>
        <end position="31"/>
    </location>
</feature>
<dbReference type="PIRSF" id="PIRSF016919">
    <property type="entry name" value="HupE_UreJ"/>
    <property type="match status" value="1"/>
</dbReference>
<evidence type="ECO:0000313" key="3">
    <source>
        <dbReference type="EMBL" id="MDV5168101.1"/>
    </source>
</evidence>
<dbReference type="Pfam" id="PF04955">
    <property type="entry name" value="HupE_UreJ"/>
    <property type="match status" value="1"/>
</dbReference>
<gene>
    <name evidence="3" type="ORF">R2X38_03680</name>
</gene>
<feature type="transmembrane region" description="Helical" evidence="1">
    <location>
        <begin position="75"/>
        <end position="93"/>
    </location>
</feature>
<feature type="transmembrane region" description="Helical" evidence="1">
    <location>
        <begin position="129"/>
        <end position="147"/>
    </location>
</feature>
<evidence type="ECO:0000256" key="1">
    <source>
        <dbReference type="SAM" id="Phobius"/>
    </source>
</evidence>
<dbReference type="InterPro" id="IPR007038">
    <property type="entry name" value="HupE_UreJ"/>
</dbReference>
<feature type="transmembrane region" description="Helical" evidence="1">
    <location>
        <begin position="182"/>
        <end position="197"/>
    </location>
</feature>
<keyword evidence="1" id="KW-0812">Transmembrane</keyword>
<dbReference type="Proteomes" id="UP001186452">
    <property type="component" value="Unassembled WGS sequence"/>
</dbReference>
<proteinExistence type="predicted"/>
<organism evidence="3 4">
    <name type="scientific">Photobacterium rosenbergii</name>
    <dbReference type="NCBI Taxonomy" id="294936"/>
    <lineage>
        <taxon>Bacteria</taxon>
        <taxon>Pseudomonadati</taxon>
        <taxon>Pseudomonadota</taxon>
        <taxon>Gammaproteobacteria</taxon>
        <taxon>Vibrionales</taxon>
        <taxon>Vibrionaceae</taxon>
        <taxon>Photobacterium</taxon>
    </lineage>
</organism>
<keyword evidence="2" id="KW-0732">Signal</keyword>
<feature type="transmembrane region" description="Helical" evidence="1">
    <location>
        <begin position="153"/>
        <end position="170"/>
    </location>
</feature>
<accession>A0ABU3ZDD1</accession>
<dbReference type="EMBL" id="JAWJZI010000001">
    <property type="protein sequence ID" value="MDV5168101.1"/>
    <property type="molecule type" value="Genomic_DNA"/>
</dbReference>
<feature type="chain" id="PRO_5045567923" evidence="2">
    <location>
        <begin position="32"/>
        <end position="198"/>
    </location>
</feature>
<reference evidence="3 4" key="1">
    <citation type="submission" date="2023-10" db="EMBL/GenBank/DDBJ databases">
        <title>Marine bacteria isolated from horseshoe crab.</title>
        <authorList>
            <person name="Cheng T.H."/>
        </authorList>
    </citation>
    <scope>NUCLEOTIDE SEQUENCE [LARGE SCALE GENOMIC DNA]</scope>
    <source>
        <strain evidence="3 4">HSC6</strain>
    </source>
</reference>
<protein>
    <submittedName>
        <fullName evidence="3">HupE/UreJ family protein</fullName>
    </submittedName>
</protein>
<feature type="transmembrane region" description="Helical" evidence="1">
    <location>
        <begin position="47"/>
        <end position="68"/>
    </location>
</feature>
<comment type="caution">
    <text evidence="3">The sequence shown here is derived from an EMBL/GenBank/DDBJ whole genome shotgun (WGS) entry which is preliminary data.</text>
</comment>
<name>A0ABU3ZDD1_9GAMM</name>
<evidence type="ECO:0000256" key="2">
    <source>
        <dbReference type="SAM" id="SignalP"/>
    </source>
</evidence>
<keyword evidence="4" id="KW-1185">Reference proteome</keyword>